<organism evidence="1 2">
    <name type="scientific">Algoriphagus alkaliphilus</name>
    <dbReference type="NCBI Taxonomy" id="279824"/>
    <lineage>
        <taxon>Bacteria</taxon>
        <taxon>Pseudomonadati</taxon>
        <taxon>Bacteroidota</taxon>
        <taxon>Cytophagia</taxon>
        <taxon>Cytophagales</taxon>
        <taxon>Cyclobacteriaceae</taxon>
        <taxon>Algoriphagus</taxon>
    </lineage>
</organism>
<dbReference type="Proteomes" id="UP000198756">
    <property type="component" value="Unassembled WGS sequence"/>
</dbReference>
<dbReference type="EMBL" id="FMXE01000063">
    <property type="protein sequence ID" value="SDA97307.1"/>
    <property type="molecule type" value="Genomic_DNA"/>
</dbReference>
<evidence type="ECO:0000313" key="1">
    <source>
        <dbReference type="EMBL" id="SDA97307.1"/>
    </source>
</evidence>
<proteinExistence type="predicted"/>
<gene>
    <name evidence="1" type="ORF">SAMN03080617_04354</name>
</gene>
<evidence type="ECO:0000313" key="2">
    <source>
        <dbReference type="Proteomes" id="UP000198756"/>
    </source>
</evidence>
<accession>A0A1G5ZRU2</accession>
<dbReference type="OrthoDB" id="1342667at2"/>
<dbReference type="AlphaFoldDB" id="A0A1G5ZRU2"/>
<name>A0A1G5ZRU2_9BACT</name>
<dbReference type="RefSeq" id="WP_092735184.1">
    <property type="nucleotide sequence ID" value="NZ_FMXE01000063.1"/>
</dbReference>
<sequence length="382" mass="44785">MHTIWLIRSHEYSAEKFWEVLELLKTFQGPLQFRTQEKHLEIPQDQLEEISISDIELKNQKLDALRVFESRDSSISLSLLEKTEVYHKVSWDTIFDQCQEYRTSQRISENDFIVLLTEHSNEYGWFTAGDPKGQRNLFVHTAFWEYYTGSDHRYPVAYHVVSAVLKRLTFTNYSDLNAYMHKEARGCMNDFCADKKKVSLKLRTADICPACMDLMDRRNVDRAVIRQVLSIIEGIRDQMLFKSRWKLDPKPLKLQVKGESKRIIFPELGNLEVKFNPLEKTLFLFYLNHPEGIKLVELNDFKPELKRIYAGLYNGSDPTLIEANIAFLSNPFSNSASEKLSRMKSKLIHALGKDLALFYYPKGENAEARKIEVEREWVEYCE</sequence>
<reference evidence="2" key="1">
    <citation type="submission" date="2016-10" db="EMBL/GenBank/DDBJ databases">
        <authorList>
            <person name="Varghese N."/>
            <person name="Submissions S."/>
        </authorList>
    </citation>
    <scope>NUCLEOTIDE SEQUENCE [LARGE SCALE GENOMIC DNA]</scope>
    <source>
        <strain evidence="2">DSM 22703</strain>
    </source>
</reference>
<keyword evidence="2" id="KW-1185">Reference proteome</keyword>
<protein>
    <submittedName>
        <fullName evidence="1">Uncharacterized protein</fullName>
    </submittedName>
</protein>